<sequence length="156" mass="17631">MAPDKIAPIINLSQPKNVNGIMTFLGMIVYFKKFIAEYAALLCTSEPAEGEAREFDKLKHVISHLILRLPNFNEKVGGKRVIVVQLHLLLELSEMEQAYSVYENEALGWSSPFSHPRPLGKIGCWIIRLTRFRLLILHMEGRCFIDNVQPDGIPGG</sequence>
<evidence type="ECO:0000313" key="2">
    <source>
        <dbReference type="Proteomes" id="UP001159363"/>
    </source>
</evidence>
<comment type="caution">
    <text evidence="1">The sequence shown here is derived from an EMBL/GenBank/DDBJ whole genome shotgun (WGS) entry which is preliminary data.</text>
</comment>
<keyword evidence="2" id="KW-1185">Reference proteome</keyword>
<reference evidence="1 2" key="1">
    <citation type="submission" date="2023-02" db="EMBL/GenBank/DDBJ databases">
        <title>LHISI_Scaffold_Assembly.</title>
        <authorList>
            <person name="Stuart O.P."/>
            <person name="Cleave R."/>
            <person name="Magrath M.J.L."/>
            <person name="Mikheyev A.S."/>
        </authorList>
    </citation>
    <scope>NUCLEOTIDE SEQUENCE [LARGE SCALE GENOMIC DNA]</scope>
    <source>
        <strain evidence="1">Daus_M_001</strain>
        <tissue evidence="1">Leg muscle</tissue>
    </source>
</reference>
<dbReference type="Proteomes" id="UP001159363">
    <property type="component" value="Chromosome 7"/>
</dbReference>
<name>A0ABQ9H1D9_9NEOP</name>
<organism evidence="1 2">
    <name type="scientific">Dryococelus australis</name>
    <dbReference type="NCBI Taxonomy" id="614101"/>
    <lineage>
        <taxon>Eukaryota</taxon>
        <taxon>Metazoa</taxon>
        <taxon>Ecdysozoa</taxon>
        <taxon>Arthropoda</taxon>
        <taxon>Hexapoda</taxon>
        <taxon>Insecta</taxon>
        <taxon>Pterygota</taxon>
        <taxon>Neoptera</taxon>
        <taxon>Polyneoptera</taxon>
        <taxon>Phasmatodea</taxon>
        <taxon>Verophasmatodea</taxon>
        <taxon>Anareolatae</taxon>
        <taxon>Phasmatidae</taxon>
        <taxon>Eurycanthinae</taxon>
        <taxon>Dryococelus</taxon>
    </lineage>
</organism>
<dbReference type="SUPFAM" id="SSF56672">
    <property type="entry name" value="DNA/RNA polymerases"/>
    <property type="match status" value="1"/>
</dbReference>
<dbReference type="Gene3D" id="3.30.70.270">
    <property type="match status" value="1"/>
</dbReference>
<gene>
    <name evidence="1" type="ORF">PR048_022557</name>
</gene>
<protein>
    <submittedName>
        <fullName evidence="1">Uncharacterized protein</fullName>
    </submittedName>
</protein>
<dbReference type="EMBL" id="JARBHB010000008">
    <property type="protein sequence ID" value="KAJ8878090.1"/>
    <property type="molecule type" value="Genomic_DNA"/>
</dbReference>
<evidence type="ECO:0000313" key="1">
    <source>
        <dbReference type="EMBL" id="KAJ8878090.1"/>
    </source>
</evidence>
<dbReference type="InterPro" id="IPR043502">
    <property type="entry name" value="DNA/RNA_pol_sf"/>
</dbReference>
<dbReference type="InterPro" id="IPR043128">
    <property type="entry name" value="Rev_trsase/Diguanyl_cyclase"/>
</dbReference>
<accession>A0ABQ9H1D9</accession>
<proteinExistence type="predicted"/>